<evidence type="ECO:0000256" key="3">
    <source>
        <dbReference type="ARBA" id="ARBA00022827"/>
    </source>
</evidence>
<dbReference type="Proteomes" id="UP000182631">
    <property type="component" value="Unassembled WGS sequence"/>
</dbReference>
<dbReference type="EMBL" id="FITM01000101">
    <property type="protein sequence ID" value="SAY38925.1"/>
    <property type="molecule type" value="Genomic_DNA"/>
</dbReference>
<dbReference type="InterPro" id="IPR023753">
    <property type="entry name" value="FAD/NAD-binding_dom"/>
</dbReference>
<dbReference type="PANTHER" id="PTHR22912">
    <property type="entry name" value="DISULFIDE OXIDOREDUCTASE"/>
    <property type="match status" value="1"/>
</dbReference>
<dbReference type="EC" id="1.8.1.4" evidence="14"/>
<dbReference type="InterPro" id="IPR050151">
    <property type="entry name" value="Class-I_Pyr_Nuc-Dis_Oxidored"/>
</dbReference>
<evidence type="ECO:0000256" key="1">
    <source>
        <dbReference type="ARBA" id="ARBA00007532"/>
    </source>
</evidence>
<dbReference type="InterPro" id="IPR016156">
    <property type="entry name" value="FAD/NAD-linked_Rdtase_dimer_sf"/>
</dbReference>
<keyword evidence="2 11" id="KW-0285">Flavoprotein</keyword>
<organism evidence="14 15">
    <name type="scientific">Candidatus Synechococcus spongiarum</name>
    <dbReference type="NCBI Taxonomy" id="431041"/>
    <lineage>
        <taxon>Bacteria</taxon>
        <taxon>Bacillati</taxon>
        <taxon>Cyanobacteriota</taxon>
        <taxon>Cyanophyceae</taxon>
        <taxon>Synechococcales</taxon>
        <taxon>Synechococcaceae</taxon>
        <taxon>Synechococcus</taxon>
    </lineage>
</organism>
<comment type="similarity">
    <text evidence="1 11">Belongs to the class-I pyridine nucleotide-disulfide oxidoreductase family.</text>
</comment>
<feature type="binding site" evidence="9">
    <location>
        <begin position="333"/>
        <end position="336"/>
    </location>
    <ligand>
        <name>FAD</name>
        <dbReference type="ChEBI" id="CHEBI:57692"/>
    </ligand>
</feature>
<dbReference type="InterPro" id="IPR036188">
    <property type="entry name" value="FAD/NAD-bd_sf"/>
</dbReference>
<dbReference type="RefSeq" id="WP_081340192.1">
    <property type="nucleotide sequence ID" value="NZ_FITM01000101.1"/>
</dbReference>
<sequence>MSEPLAQDFDLDVVVIGAGYGGFDAAKHAAENGLRTAIVEARELGGTCVNRGCVPSKALLAASGRVRELNDRTRLARLGIHSGGATAQRQPMADHARQLVDTMRTSIGKTLKRLGVQVLEGRGRLNGPHGVVVRSARGIEREITAAHVIVATGSEPFVPRGIALDGHTVFTSDEALELSWLPSWIAVVGSGYIGLEFADIYTALGCEVTLIEALDQLMPSFDEDIRKLATRHLIEARDIDTYTGVLASKVTPGSPVQIELRHAASKELVDTLEVDGVLVATGRAPVSRDLNLASMGVATERDFIPVDEGLRVLKDGQPVEGLWAVGDVTGKLMLAHAAAAQGIAAVENILGHGRTMDYRSIPAVTFTHPEISSVGLTQEQARQEATEQGFELGSVRSYFRANAKALAEAEGDGLMKLLFRRDNGRVLGAQIYGLHAGDLIQEVANAMAAGQSVQQLSRAVHTHPTLSEVVEVAYKQAAATLSS</sequence>
<evidence type="ECO:0000256" key="2">
    <source>
        <dbReference type="ARBA" id="ARBA00022630"/>
    </source>
</evidence>
<feature type="binding site" evidence="9">
    <location>
        <position position="123"/>
    </location>
    <ligand>
        <name>FAD</name>
        <dbReference type="ChEBI" id="CHEBI:57692"/>
    </ligand>
</feature>
<keyword evidence="15" id="KW-1185">Reference proteome</keyword>
<keyword evidence="5 9" id="KW-0520">NAD</keyword>
<dbReference type="SUPFAM" id="SSF55424">
    <property type="entry name" value="FAD/NAD-linked reductases, dimerisation (C-terminal) domain"/>
    <property type="match status" value="1"/>
</dbReference>
<protein>
    <submittedName>
        <fullName evidence="14">Dihydrolipoamide dehydrogenase of pyruvate dehydrogenase complex</fullName>
        <ecNumber evidence="14">1.8.1.4</ecNumber>
    </submittedName>
</protein>
<reference evidence="15" key="1">
    <citation type="submission" date="2016-02" db="EMBL/GenBank/DDBJ databases">
        <authorList>
            <person name="liu f."/>
        </authorList>
    </citation>
    <scope>NUCLEOTIDE SEQUENCE [LARGE SCALE GENOMIC DNA]</scope>
</reference>
<dbReference type="OrthoDB" id="9807946at2"/>
<feature type="binding site" evidence="9">
    <location>
        <position position="57"/>
    </location>
    <ligand>
        <name>FAD</name>
        <dbReference type="ChEBI" id="CHEBI:57692"/>
    </ligand>
</feature>
<keyword evidence="6" id="KW-1015">Disulfide bond</keyword>
<dbReference type="Pfam" id="PF07992">
    <property type="entry name" value="Pyr_redox_2"/>
    <property type="match status" value="1"/>
</dbReference>
<proteinExistence type="inferred from homology"/>
<feature type="active site" description="Proton acceptor" evidence="8">
    <location>
        <position position="463"/>
    </location>
</feature>
<dbReference type="Pfam" id="PF02852">
    <property type="entry name" value="Pyr_redox_dim"/>
    <property type="match status" value="1"/>
</dbReference>
<keyword evidence="9" id="KW-0547">Nucleotide-binding</keyword>
<evidence type="ECO:0000256" key="5">
    <source>
        <dbReference type="ARBA" id="ARBA00023027"/>
    </source>
</evidence>
<dbReference type="AlphaFoldDB" id="A0A171DGR2"/>
<feature type="binding site" evidence="9">
    <location>
        <position position="212"/>
    </location>
    <ligand>
        <name>NAD(+)</name>
        <dbReference type="ChEBI" id="CHEBI:57540"/>
    </ligand>
</feature>
<dbReference type="Gene3D" id="3.30.390.30">
    <property type="match status" value="1"/>
</dbReference>
<evidence type="ECO:0000259" key="12">
    <source>
        <dbReference type="Pfam" id="PF02852"/>
    </source>
</evidence>
<dbReference type="SUPFAM" id="SSF51905">
    <property type="entry name" value="FAD/NAD(P)-binding domain"/>
    <property type="match status" value="1"/>
</dbReference>
<dbReference type="InterPro" id="IPR012999">
    <property type="entry name" value="Pyr_OxRdtase_I_AS"/>
</dbReference>
<dbReference type="InterPro" id="IPR001100">
    <property type="entry name" value="Pyr_nuc-diS_OxRdtase"/>
</dbReference>
<dbReference type="PROSITE" id="PS00076">
    <property type="entry name" value="PYRIDINE_REDOX_1"/>
    <property type="match status" value="1"/>
</dbReference>
<gene>
    <name evidence="14" type="ORF">FLM9_949</name>
</gene>
<dbReference type="GO" id="GO:0006103">
    <property type="term" value="P:2-oxoglutarate metabolic process"/>
    <property type="evidence" value="ECO:0007669"/>
    <property type="project" value="TreeGrafter"/>
</dbReference>
<comment type="cofactor">
    <cofactor evidence="9">
        <name>FAD</name>
        <dbReference type="ChEBI" id="CHEBI:57692"/>
    </cofactor>
    <text evidence="9">Binds 1 FAD per subunit.</text>
</comment>
<dbReference type="GO" id="GO:0004148">
    <property type="term" value="F:dihydrolipoyl dehydrogenase (NADH) activity"/>
    <property type="evidence" value="ECO:0007669"/>
    <property type="project" value="UniProtKB-EC"/>
</dbReference>
<keyword evidence="14" id="KW-0670">Pyruvate</keyword>
<keyword evidence="4 11" id="KW-0560">Oxidoreductase</keyword>
<evidence type="ECO:0000256" key="9">
    <source>
        <dbReference type="PIRSR" id="PIRSR000350-3"/>
    </source>
</evidence>
<evidence type="ECO:0000259" key="13">
    <source>
        <dbReference type="Pfam" id="PF07992"/>
    </source>
</evidence>
<evidence type="ECO:0000256" key="8">
    <source>
        <dbReference type="PIRSR" id="PIRSR000350-2"/>
    </source>
</evidence>
<keyword evidence="7 11" id="KW-0676">Redox-active center</keyword>
<dbReference type="PRINTS" id="PR00411">
    <property type="entry name" value="PNDRDTASEI"/>
</dbReference>
<feature type="binding site" evidence="9">
    <location>
        <position position="282"/>
    </location>
    <ligand>
        <name>NAD(+)</name>
        <dbReference type="ChEBI" id="CHEBI:57540"/>
    </ligand>
</feature>
<feature type="binding site" evidence="9">
    <location>
        <position position="327"/>
    </location>
    <ligand>
        <name>FAD</name>
        <dbReference type="ChEBI" id="CHEBI:57692"/>
    </ligand>
</feature>
<feature type="binding site" evidence="9">
    <location>
        <begin position="152"/>
        <end position="154"/>
    </location>
    <ligand>
        <name>FAD</name>
        <dbReference type="ChEBI" id="CHEBI:57692"/>
    </ligand>
</feature>
<evidence type="ECO:0000256" key="11">
    <source>
        <dbReference type="RuleBase" id="RU003691"/>
    </source>
</evidence>
<feature type="binding site" evidence="9">
    <location>
        <begin position="189"/>
        <end position="196"/>
    </location>
    <ligand>
        <name>NAD(+)</name>
        <dbReference type="ChEBI" id="CHEBI:57540"/>
    </ligand>
</feature>
<dbReference type="PIRSF" id="PIRSF000350">
    <property type="entry name" value="Mercury_reductase_MerA"/>
    <property type="match status" value="1"/>
</dbReference>
<name>A0A171DGR2_9SYNE</name>
<dbReference type="PRINTS" id="PR00368">
    <property type="entry name" value="FADPNR"/>
</dbReference>
<accession>A0A171DGR2</accession>
<evidence type="ECO:0000256" key="6">
    <source>
        <dbReference type="ARBA" id="ARBA00023157"/>
    </source>
</evidence>
<dbReference type="Gene3D" id="3.50.50.60">
    <property type="entry name" value="FAD/NAD(P)-binding domain"/>
    <property type="match status" value="2"/>
</dbReference>
<feature type="disulfide bond" description="Redox-active" evidence="10">
    <location>
        <begin position="48"/>
        <end position="53"/>
    </location>
</feature>
<dbReference type="FunFam" id="3.30.390.30:FF:000001">
    <property type="entry name" value="Dihydrolipoyl dehydrogenase"/>
    <property type="match status" value="1"/>
</dbReference>
<evidence type="ECO:0000256" key="10">
    <source>
        <dbReference type="PIRSR" id="PIRSR000350-4"/>
    </source>
</evidence>
<feature type="domain" description="FAD/NAD(P)-binding" evidence="13">
    <location>
        <begin position="12"/>
        <end position="342"/>
    </location>
</feature>
<evidence type="ECO:0000256" key="7">
    <source>
        <dbReference type="ARBA" id="ARBA00023284"/>
    </source>
</evidence>
<dbReference type="InterPro" id="IPR004099">
    <property type="entry name" value="Pyr_nucl-diS_OxRdtase_dimer"/>
</dbReference>
<keyword evidence="3 9" id="KW-0274">FAD</keyword>
<feature type="domain" description="Pyridine nucleotide-disulphide oxidoreductase dimerisation" evidence="12">
    <location>
        <begin position="361"/>
        <end position="472"/>
    </location>
</feature>
<dbReference type="GO" id="GO:0045252">
    <property type="term" value="C:oxoglutarate dehydrogenase complex"/>
    <property type="evidence" value="ECO:0007669"/>
    <property type="project" value="TreeGrafter"/>
</dbReference>
<evidence type="ECO:0000256" key="4">
    <source>
        <dbReference type="ARBA" id="ARBA00023002"/>
    </source>
</evidence>
<evidence type="ECO:0000313" key="15">
    <source>
        <dbReference type="Proteomes" id="UP000182631"/>
    </source>
</evidence>
<evidence type="ECO:0000313" key="14">
    <source>
        <dbReference type="EMBL" id="SAY38925.1"/>
    </source>
</evidence>
<dbReference type="GO" id="GO:0050660">
    <property type="term" value="F:flavin adenine dinucleotide binding"/>
    <property type="evidence" value="ECO:0007669"/>
    <property type="project" value="TreeGrafter"/>
</dbReference>
<dbReference type="PANTHER" id="PTHR22912:SF151">
    <property type="entry name" value="DIHYDROLIPOYL DEHYDROGENASE, MITOCHONDRIAL"/>
    <property type="match status" value="1"/>
</dbReference>